<evidence type="ECO:0000256" key="6">
    <source>
        <dbReference type="ARBA" id="ARBA00023284"/>
    </source>
</evidence>
<evidence type="ECO:0000259" key="9">
    <source>
        <dbReference type="Pfam" id="PF13098"/>
    </source>
</evidence>
<feature type="chain" id="PRO_5044965196" description="Thiol:disulfide interchange protein" evidence="7">
    <location>
        <begin position="21"/>
        <end position="245"/>
    </location>
</feature>
<evidence type="ECO:0000256" key="5">
    <source>
        <dbReference type="ARBA" id="ARBA00023157"/>
    </source>
</evidence>
<dbReference type="SUPFAM" id="SSF52833">
    <property type="entry name" value="Thioredoxin-like"/>
    <property type="match status" value="1"/>
</dbReference>
<dbReference type="InterPro" id="IPR012336">
    <property type="entry name" value="Thioredoxin-like_fold"/>
</dbReference>
<comment type="subcellular location">
    <subcellularLocation>
        <location evidence="1 7">Periplasm</location>
    </subcellularLocation>
</comment>
<keyword evidence="6 7" id="KW-0676">Redox-active center</keyword>
<dbReference type="Pfam" id="PF10411">
    <property type="entry name" value="DsbC_N"/>
    <property type="match status" value="1"/>
</dbReference>
<sequence length="245" mass="27534">MKLKLIGSLILASLSLHSYAQDLQDTIADKLTNLTGFEIKSISEHESGLYEIVTDRTVMYSTHDGKHLINGQIHRFENGLLNLTAERKAEEAAKEIARIKPSFVSYKAPNEKYEAVVFFDTTCGFCKKMHREMSQYNAAGITIHYAIWPRQGVYLPQSNNQLYTQSYLNMQSIVCAKNPEMAMNMVMRDETIDKAECKNEIEASYNLGQWLGVAGTPAIYSTNGRLISRGYAPAEELLGMFKGAQ</sequence>
<feature type="domain" description="Thioredoxin-like fold" evidence="9">
    <location>
        <begin position="108"/>
        <end position="239"/>
    </location>
</feature>
<comment type="function">
    <text evidence="7">Required for disulfide bond formation in some periplasmic proteins. Acts by transferring its disulfide bond to other proteins and is reduced in the process.</text>
</comment>
<evidence type="ECO:0000313" key="10">
    <source>
        <dbReference type="EMBL" id="MFC3034148.1"/>
    </source>
</evidence>
<proteinExistence type="inferred from homology"/>
<dbReference type="Gene3D" id="3.40.30.10">
    <property type="entry name" value="Glutaredoxin"/>
    <property type="match status" value="1"/>
</dbReference>
<dbReference type="CDD" id="cd03020">
    <property type="entry name" value="DsbA_DsbC_DsbG"/>
    <property type="match status" value="1"/>
</dbReference>
<name>A0ABV7CNR0_9GAMM</name>
<dbReference type="InterPro" id="IPR036249">
    <property type="entry name" value="Thioredoxin-like_sf"/>
</dbReference>
<dbReference type="InterPro" id="IPR051470">
    <property type="entry name" value="Thiol:disulfide_interchange"/>
</dbReference>
<dbReference type="InterPro" id="IPR033954">
    <property type="entry name" value="DiS-bond_Isoase_DsbC/G"/>
</dbReference>
<dbReference type="RefSeq" id="WP_377126893.1">
    <property type="nucleotide sequence ID" value="NZ_JBHRSD010000032.1"/>
</dbReference>
<keyword evidence="3 7" id="KW-0732">Signal</keyword>
<evidence type="ECO:0000256" key="3">
    <source>
        <dbReference type="ARBA" id="ARBA00022729"/>
    </source>
</evidence>
<dbReference type="Proteomes" id="UP001595453">
    <property type="component" value="Unassembled WGS sequence"/>
</dbReference>
<dbReference type="SUPFAM" id="SSF54423">
    <property type="entry name" value="DsbC/DsbG N-terminal domain-like"/>
    <property type="match status" value="1"/>
</dbReference>
<accession>A0ABV7CNR0</accession>
<reference evidence="11" key="1">
    <citation type="journal article" date="2019" name="Int. J. Syst. Evol. Microbiol.">
        <title>The Global Catalogue of Microorganisms (GCM) 10K type strain sequencing project: providing services to taxonomists for standard genome sequencing and annotation.</title>
        <authorList>
            <consortium name="The Broad Institute Genomics Platform"/>
            <consortium name="The Broad Institute Genome Sequencing Center for Infectious Disease"/>
            <person name="Wu L."/>
            <person name="Ma J."/>
        </authorList>
    </citation>
    <scope>NUCLEOTIDE SEQUENCE [LARGE SCALE GENOMIC DNA]</scope>
    <source>
        <strain evidence="11">KCTC 42730</strain>
    </source>
</reference>
<evidence type="ECO:0000256" key="4">
    <source>
        <dbReference type="ARBA" id="ARBA00022764"/>
    </source>
</evidence>
<keyword evidence="5" id="KW-1015">Disulfide bond</keyword>
<comment type="similarity">
    <text evidence="2 7">Belongs to the thioredoxin family. DsbC subfamily.</text>
</comment>
<feature type="signal peptide" evidence="7">
    <location>
        <begin position="1"/>
        <end position="20"/>
    </location>
</feature>
<dbReference type="InterPro" id="IPR018950">
    <property type="entry name" value="DiS-bond_isomerase_DsbC/G_N"/>
</dbReference>
<dbReference type="PANTHER" id="PTHR35272">
    <property type="entry name" value="THIOL:DISULFIDE INTERCHANGE PROTEIN DSBC-RELATED"/>
    <property type="match status" value="1"/>
</dbReference>
<evidence type="ECO:0000259" key="8">
    <source>
        <dbReference type="Pfam" id="PF10411"/>
    </source>
</evidence>
<keyword evidence="4 7" id="KW-0574">Periplasm</keyword>
<evidence type="ECO:0000256" key="1">
    <source>
        <dbReference type="ARBA" id="ARBA00004418"/>
    </source>
</evidence>
<dbReference type="Gene3D" id="3.10.450.70">
    <property type="entry name" value="Disulphide bond isomerase, DsbC/G, N-terminal"/>
    <property type="match status" value="1"/>
</dbReference>
<evidence type="ECO:0000256" key="7">
    <source>
        <dbReference type="RuleBase" id="RU364038"/>
    </source>
</evidence>
<protein>
    <recommendedName>
        <fullName evidence="7">Thiol:disulfide interchange protein</fullName>
    </recommendedName>
</protein>
<evidence type="ECO:0000313" key="11">
    <source>
        <dbReference type="Proteomes" id="UP001595453"/>
    </source>
</evidence>
<evidence type="ECO:0000256" key="2">
    <source>
        <dbReference type="ARBA" id="ARBA00009813"/>
    </source>
</evidence>
<dbReference type="EMBL" id="JBHRSD010000032">
    <property type="protein sequence ID" value="MFC3034148.1"/>
    <property type="molecule type" value="Genomic_DNA"/>
</dbReference>
<comment type="caution">
    <text evidence="10">The sequence shown here is derived from an EMBL/GenBank/DDBJ whole genome shotgun (WGS) entry which is preliminary data.</text>
</comment>
<keyword evidence="11" id="KW-1185">Reference proteome</keyword>
<feature type="domain" description="Disulphide bond isomerase DsbC/G N-terminal" evidence="8">
    <location>
        <begin position="24"/>
        <end position="85"/>
    </location>
</feature>
<dbReference type="InterPro" id="IPR009094">
    <property type="entry name" value="DiS-bond_isomerase_DsbC/G_N_sf"/>
</dbReference>
<gene>
    <name evidence="10" type="ORF">ACFOEE_16705</name>
</gene>
<dbReference type="Pfam" id="PF13098">
    <property type="entry name" value="Thioredoxin_2"/>
    <property type="match status" value="1"/>
</dbReference>
<dbReference type="PANTHER" id="PTHR35272:SF3">
    <property type="entry name" value="THIOL:DISULFIDE INTERCHANGE PROTEIN DSBC"/>
    <property type="match status" value="1"/>
</dbReference>
<organism evidence="10 11">
    <name type="scientific">Pseudoalteromonas fenneropenaei</name>
    <dbReference type="NCBI Taxonomy" id="1737459"/>
    <lineage>
        <taxon>Bacteria</taxon>
        <taxon>Pseudomonadati</taxon>
        <taxon>Pseudomonadota</taxon>
        <taxon>Gammaproteobacteria</taxon>
        <taxon>Alteromonadales</taxon>
        <taxon>Pseudoalteromonadaceae</taxon>
        <taxon>Pseudoalteromonas</taxon>
    </lineage>
</organism>